<sequence>MEFFQTLQLLTHILIKQFIILPYFKPYSFNSFHFCLFLNIKYQIKQQKGFFILLSLVISHILSFSLVFFILKPVIMHNLLQFTYEQFLYFFILHLVEQIITNFMIENYVNHIILMNFGTIDSMRIGYYLYQRVNNLFPKYLQPFIFHHHFQIILIYLQQSYLQQQIFVRVISTLTFKIHQILILKHLSLYLLKQSINGHNLQHF</sequence>
<dbReference type="RefSeq" id="XP_012654493.1">
    <property type="nucleotide sequence ID" value="XM_012799039.1"/>
</dbReference>
<keyword evidence="1" id="KW-0472">Membrane</keyword>
<accession>W7X172</accession>
<dbReference type="KEGG" id="tet:TTHERM_000636937"/>
<protein>
    <submittedName>
        <fullName evidence="2">Transmembrane protein, putative</fullName>
    </submittedName>
</protein>
<feature type="transmembrane region" description="Helical" evidence="1">
    <location>
        <begin position="87"/>
        <end position="105"/>
    </location>
</feature>
<gene>
    <name evidence="2" type="ORF">TTHERM_000636937</name>
</gene>
<dbReference type="InParanoid" id="W7X172"/>
<keyword evidence="1 2" id="KW-0812">Transmembrane</keyword>
<evidence type="ECO:0000256" key="1">
    <source>
        <dbReference type="SAM" id="Phobius"/>
    </source>
</evidence>
<name>W7X172_TETTS</name>
<organism evidence="2 3">
    <name type="scientific">Tetrahymena thermophila (strain SB210)</name>
    <dbReference type="NCBI Taxonomy" id="312017"/>
    <lineage>
        <taxon>Eukaryota</taxon>
        <taxon>Sar</taxon>
        <taxon>Alveolata</taxon>
        <taxon>Ciliophora</taxon>
        <taxon>Intramacronucleata</taxon>
        <taxon>Oligohymenophorea</taxon>
        <taxon>Hymenostomatida</taxon>
        <taxon>Tetrahymenina</taxon>
        <taxon>Tetrahymenidae</taxon>
        <taxon>Tetrahymena</taxon>
    </lineage>
</organism>
<feature type="transmembrane region" description="Helical" evidence="1">
    <location>
        <begin position="50"/>
        <end position="75"/>
    </location>
</feature>
<dbReference type="GeneID" id="24439951"/>
<dbReference type="AlphaFoldDB" id="W7X172"/>
<evidence type="ECO:0000313" key="3">
    <source>
        <dbReference type="Proteomes" id="UP000009168"/>
    </source>
</evidence>
<reference evidence="3" key="1">
    <citation type="journal article" date="2006" name="PLoS Biol.">
        <title>Macronuclear genome sequence of the ciliate Tetrahymena thermophila, a model eukaryote.</title>
        <authorList>
            <person name="Eisen J.A."/>
            <person name="Coyne R.S."/>
            <person name="Wu M."/>
            <person name="Wu D."/>
            <person name="Thiagarajan M."/>
            <person name="Wortman J.R."/>
            <person name="Badger J.H."/>
            <person name="Ren Q."/>
            <person name="Amedeo P."/>
            <person name="Jones K.M."/>
            <person name="Tallon L.J."/>
            <person name="Delcher A.L."/>
            <person name="Salzberg S.L."/>
            <person name="Silva J.C."/>
            <person name="Haas B.J."/>
            <person name="Majoros W.H."/>
            <person name="Farzad M."/>
            <person name="Carlton J.M."/>
            <person name="Smith R.K. Jr."/>
            <person name="Garg J."/>
            <person name="Pearlman R.E."/>
            <person name="Karrer K.M."/>
            <person name="Sun L."/>
            <person name="Manning G."/>
            <person name="Elde N.C."/>
            <person name="Turkewitz A.P."/>
            <person name="Asai D.J."/>
            <person name="Wilkes D.E."/>
            <person name="Wang Y."/>
            <person name="Cai H."/>
            <person name="Collins K."/>
            <person name="Stewart B.A."/>
            <person name="Lee S.R."/>
            <person name="Wilamowska K."/>
            <person name="Weinberg Z."/>
            <person name="Ruzzo W.L."/>
            <person name="Wloga D."/>
            <person name="Gaertig J."/>
            <person name="Frankel J."/>
            <person name="Tsao C.-C."/>
            <person name="Gorovsky M.A."/>
            <person name="Keeling P.J."/>
            <person name="Waller R.F."/>
            <person name="Patron N.J."/>
            <person name="Cherry J.M."/>
            <person name="Stover N.A."/>
            <person name="Krieger C.J."/>
            <person name="del Toro C."/>
            <person name="Ryder H.F."/>
            <person name="Williamson S.C."/>
            <person name="Barbeau R.A."/>
            <person name="Hamilton E.P."/>
            <person name="Orias E."/>
        </authorList>
    </citation>
    <scope>NUCLEOTIDE SEQUENCE [LARGE SCALE GENOMIC DNA]</scope>
    <source>
        <strain evidence="3">SB210</strain>
    </source>
</reference>
<dbReference type="Proteomes" id="UP000009168">
    <property type="component" value="Unassembled WGS sequence"/>
</dbReference>
<keyword evidence="1" id="KW-1133">Transmembrane helix</keyword>
<feature type="transmembrane region" description="Helical" evidence="1">
    <location>
        <begin position="20"/>
        <end position="38"/>
    </location>
</feature>
<keyword evidence="3" id="KW-1185">Reference proteome</keyword>
<dbReference type="EMBL" id="GG662588">
    <property type="protein sequence ID" value="EWS72960.1"/>
    <property type="molecule type" value="Genomic_DNA"/>
</dbReference>
<proteinExistence type="predicted"/>
<evidence type="ECO:0000313" key="2">
    <source>
        <dbReference type="EMBL" id="EWS72960.1"/>
    </source>
</evidence>